<evidence type="ECO:0000313" key="3">
    <source>
        <dbReference type="Proteomes" id="UP000027583"/>
    </source>
</evidence>
<gene>
    <name evidence="2" type="ORF">ASAP_0309</name>
</gene>
<keyword evidence="1" id="KW-1133">Transmembrane helix</keyword>
<evidence type="ECO:0000256" key="1">
    <source>
        <dbReference type="SAM" id="Phobius"/>
    </source>
</evidence>
<reference evidence="2 3" key="2">
    <citation type="journal article" date="2014" name="PLoS ONE">
        <title>Evolution of mitochondria reconstructed from the energy metabolism of living bacteria.</title>
        <authorList>
            <person name="Degli Esposti M."/>
            <person name="Chouaia B."/>
            <person name="Comandatore F."/>
            <person name="Crotti E."/>
            <person name="Sassera D."/>
            <person name="Lievens P.M."/>
            <person name="Daffonchio D."/>
            <person name="Bandi C."/>
        </authorList>
    </citation>
    <scope>NUCLEOTIDE SEQUENCE [LARGE SCALE GENOMIC DNA]</scope>
    <source>
        <strain evidence="2 3">SF2.1</strain>
    </source>
</reference>
<feature type="transmembrane region" description="Helical" evidence="1">
    <location>
        <begin position="171"/>
        <end position="192"/>
    </location>
</feature>
<accession>A0A060QB56</accession>
<dbReference type="Proteomes" id="UP000027583">
    <property type="component" value="Unassembled WGS sequence"/>
</dbReference>
<proteinExistence type="predicted"/>
<organism evidence="2 3">
    <name type="scientific">Asaia bogorensis</name>
    <dbReference type="NCBI Taxonomy" id="91915"/>
    <lineage>
        <taxon>Bacteria</taxon>
        <taxon>Pseudomonadati</taxon>
        <taxon>Pseudomonadota</taxon>
        <taxon>Alphaproteobacteria</taxon>
        <taxon>Acetobacterales</taxon>
        <taxon>Acetobacteraceae</taxon>
        <taxon>Asaia</taxon>
    </lineage>
</organism>
<feature type="transmembrane region" description="Helical" evidence="1">
    <location>
        <begin position="75"/>
        <end position="96"/>
    </location>
</feature>
<evidence type="ECO:0000313" key="2">
    <source>
        <dbReference type="EMBL" id="CDG38354.1"/>
    </source>
</evidence>
<dbReference type="EMBL" id="CBLX010000003">
    <property type="protein sequence ID" value="CDG38354.1"/>
    <property type="molecule type" value="Genomic_DNA"/>
</dbReference>
<dbReference type="RefSeq" id="WP_051395857.1">
    <property type="nucleotide sequence ID" value="NZ_CBLX010000003.1"/>
</dbReference>
<feature type="transmembrane region" description="Helical" evidence="1">
    <location>
        <begin position="43"/>
        <end position="63"/>
    </location>
</feature>
<sequence>MTPGSTPPAETPGGAATRIIRGVVRLGRGKAEGIESFGNTPEALLSAIAPSAALFLVLALSQFVQGYDATEVTKVLILITALLLRLVVSQALASVWGKAEGWLRYATALLWSAWLPMVLSLVVLSIAQIIMPGIVTSRPALAVIMIGIEAYEFWLSWFVAKSGLGLKGGRAALLVVVVNLAVASLYLIAIALPPHYNALKELMGPLPKPHP</sequence>
<reference evidence="2 3" key="1">
    <citation type="journal article" date="2014" name="Genome Biol. Evol.">
        <title>Acetic acid bacteria genomes reveal functional traits for adaptation to life in insect guts.</title>
        <authorList>
            <person name="Chouaia B."/>
            <person name="Gaiarsa S."/>
            <person name="Crotti E."/>
            <person name="Comandatore F."/>
            <person name="Degli Esposti M."/>
            <person name="Ricci I."/>
            <person name="Alma A."/>
            <person name="Favia G."/>
            <person name="Bandi C."/>
            <person name="Daffonchio D."/>
        </authorList>
    </citation>
    <scope>NUCLEOTIDE SEQUENCE [LARGE SCALE GENOMIC DNA]</scope>
    <source>
        <strain evidence="2 3">SF2.1</strain>
    </source>
</reference>
<evidence type="ECO:0008006" key="4">
    <source>
        <dbReference type="Google" id="ProtNLM"/>
    </source>
</evidence>
<name>A0A060QB56_9PROT</name>
<protein>
    <recommendedName>
        <fullName evidence="4">Yip1 domain-containing protein</fullName>
    </recommendedName>
</protein>
<feature type="transmembrane region" description="Helical" evidence="1">
    <location>
        <begin position="108"/>
        <end position="127"/>
    </location>
</feature>
<comment type="caution">
    <text evidence="2">The sequence shown here is derived from an EMBL/GenBank/DDBJ whole genome shotgun (WGS) entry which is preliminary data.</text>
</comment>
<dbReference type="AlphaFoldDB" id="A0A060QB56"/>
<keyword evidence="1" id="KW-0472">Membrane</keyword>
<feature type="transmembrane region" description="Helical" evidence="1">
    <location>
        <begin position="139"/>
        <end position="159"/>
    </location>
</feature>
<keyword evidence="1" id="KW-0812">Transmembrane</keyword>